<dbReference type="RefSeq" id="WP_184566844.1">
    <property type="nucleotide sequence ID" value="NZ_JACIEI010000011.1"/>
</dbReference>
<dbReference type="InterPro" id="IPR001789">
    <property type="entry name" value="Sig_transdc_resp-reg_receiver"/>
</dbReference>
<dbReference type="SUPFAM" id="SSF52172">
    <property type="entry name" value="CheY-like"/>
    <property type="match status" value="1"/>
</dbReference>
<evidence type="ECO:0000313" key="4">
    <source>
        <dbReference type="EMBL" id="MBB3995177.1"/>
    </source>
</evidence>
<sequence length="327" mass="36812">MKILMVDDDPIALDLLKTCLQEANFPDVTVAQSAKEAEAMIADPSRSFDCFLLDIEMPKKNGVELCSYIRGIDRYLMTPVLMITRLNNSASIEKSFLKGATDYIVKPFDFDDVNERIQVAHRLVLDRKVAIESYLATQVQAKKHNRNGPSEIRQRKTTILEKDHYEIEDTGLLPDFTLENYINKMIRAESSDVEVMCVKVVDMKLLSKSLGREEFNAFIADLLAAIKEYAGKNEVFISHLGDGVLLCAADQVNYGDPRRIEKGVRNILAKTNTTWRTGMGSTPEISIGKPFKVSRTGRPNFNRLVKVALARVEARDLDKTTLYSKVG</sequence>
<gene>
    <name evidence="4" type="ORF">GGR95_002828</name>
</gene>
<dbReference type="PANTHER" id="PTHR44591:SF3">
    <property type="entry name" value="RESPONSE REGULATORY DOMAIN-CONTAINING PROTEIN"/>
    <property type="match status" value="1"/>
</dbReference>
<dbReference type="CDD" id="cd00156">
    <property type="entry name" value="REC"/>
    <property type="match status" value="1"/>
</dbReference>
<evidence type="ECO:0000259" key="3">
    <source>
        <dbReference type="PROSITE" id="PS50110"/>
    </source>
</evidence>
<proteinExistence type="predicted"/>
<dbReference type="Pfam" id="PF00072">
    <property type="entry name" value="Response_reg"/>
    <property type="match status" value="1"/>
</dbReference>
<name>A0A7W6H1G9_9RHOB</name>
<comment type="caution">
    <text evidence="4">The sequence shown here is derived from an EMBL/GenBank/DDBJ whole genome shotgun (WGS) entry which is preliminary data.</text>
</comment>
<dbReference type="InterPro" id="IPR011006">
    <property type="entry name" value="CheY-like_superfamily"/>
</dbReference>
<accession>A0A7W6H1G9</accession>
<dbReference type="Proteomes" id="UP000530268">
    <property type="component" value="Unassembled WGS sequence"/>
</dbReference>
<dbReference type="EMBL" id="JACIEI010000011">
    <property type="protein sequence ID" value="MBB3995177.1"/>
    <property type="molecule type" value="Genomic_DNA"/>
</dbReference>
<feature type="modified residue" description="4-aspartylphosphate" evidence="2">
    <location>
        <position position="54"/>
    </location>
</feature>
<evidence type="ECO:0000256" key="2">
    <source>
        <dbReference type="PROSITE-ProRule" id="PRU00169"/>
    </source>
</evidence>
<evidence type="ECO:0000313" key="5">
    <source>
        <dbReference type="Proteomes" id="UP000530268"/>
    </source>
</evidence>
<dbReference type="Gene3D" id="3.40.50.2300">
    <property type="match status" value="1"/>
</dbReference>
<dbReference type="PANTHER" id="PTHR44591">
    <property type="entry name" value="STRESS RESPONSE REGULATOR PROTEIN 1"/>
    <property type="match status" value="1"/>
</dbReference>
<dbReference type="GO" id="GO:0003677">
    <property type="term" value="F:DNA binding"/>
    <property type="evidence" value="ECO:0007669"/>
    <property type="project" value="UniProtKB-KW"/>
</dbReference>
<protein>
    <submittedName>
        <fullName evidence="4">DNA-binding response OmpR family regulator</fullName>
    </submittedName>
</protein>
<reference evidence="4 5" key="1">
    <citation type="submission" date="2020-08" db="EMBL/GenBank/DDBJ databases">
        <title>Genomic Encyclopedia of Type Strains, Phase IV (KMG-IV): sequencing the most valuable type-strain genomes for metagenomic binning, comparative biology and taxonomic classification.</title>
        <authorList>
            <person name="Goeker M."/>
        </authorList>
    </citation>
    <scope>NUCLEOTIDE SEQUENCE [LARGE SCALE GENOMIC DNA]</scope>
    <source>
        <strain evidence="4 5">DSM 102234</strain>
    </source>
</reference>
<keyword evidence="5" id="KW-1185">Reference proteome</keyword>
<feature type="domain" description="Response regulatory" evidence="3">
    <location>
        <begin position="2"/>
        <end position="121"/>
    </location>
</feature>
<keyword evidence="1 2" id="KW-0597">Phosphoprotein</keyword>
<dbReference type="GO" id="GO:0000160">
    <property type="term" value="P:phosphorelay signal transduction system"/>
    <property type="evidence" value="ECO:0007669"/>
    <property type="project" value="InterPro"/>
</dbReference>
<dbReference type="AlphaFoldDB" id="A0A7W6H1G9"/>
<evidence type="ECO:0000256" key="1">
    <source>
        <dbReference type="ARBA" id="ARBA00022553"/>
    </source>
</evidence>
<dbReference type="SMART" id="SM00448">
    <property type="entry name" value="REC"/>
    <property type="match status" value="1"/>
</dbReference>
<dbReference type="InterPro" id="IPR050595">
    <property type="entry name" value="Bact_response_regulator"/>
</dbReference>
<organism evidence="4 5">
    <name type="scientific">Sulfitobacter undariae</name>
    <dbReference type="NCBI Taxonomy" id="1563671"/>
    <lineage>
        <taxon>Bacteria</taxon>
        <taxon>Pseudomonadati</taxon>
        <taxon>Pseudomonadota</taxon>
        <taxon>Alphaproteobacteria</taxon>
        <taxon>Rhodobacterales</taxon>
        <taxon>Roseobacteraceae</taxon>
        <taxon>Sulfitobacter</taxon>
    </lineage>
</organism>
<dbReference type="PROSITE" id="PS50110">
    <property type="entry name" value="RESPONSE_REGULATORY"/>
    <property type="match status" value="1"/>
</dbReference>
<keyword evidence="4" id="KW-0238">DNA-binding</keyword>